<evidence type="ECO:0000256" key="4">
    <source>
        <dbReference type="ARBA" id="ARBA00023029"/>
    </source>
</evidence>
<comment type="similarity">
    <text evidence="2 7">Belongs to the type IA topoisomerase family.</text>
</comment>
<dbReference type="InterPro" id="IPR013826">
    <property type="entry name" value="Topo_IA_cen_sub3"/>
</dbReference>
<dbReference type="GO" id="GO:0006281">
    <property type="term" value="P:DNA repair"/>
    <property type="evidence" value="ECO:0007669"/>
    <property type="project" value="TreeGrafter"/>
</dbReference>
<dbReference type="Gene3D" id="1.10.460.10">
    <property type="entry name" value="Topoisomerase I, domain 2"/>
    <property type="match status" value="1"/>
</dbReference>
<dbReference type="InterPro" id="IPR003601">
    <property type="entry name" value="Topo_IA_2"/>
</dbReference>
<dbReference type="InterPro" id="IPR003602">
    <property type="entry name" value="Topo_IA_DNA-bd_dom"/>
</dbReference>
<dbReference type="SMART" id="SM00436">
    <property type="entry name" value="TOP1Bc"/>
    <property type="match status" value="1"/>
</dbReference>
<dbReference type="PROSITE" id="PS00396">
    <property type="entry name" value="TOPO_IA_1"/>
    <property type="match status" value="1"/>
</dbReference>
<keyword evidence="4 7" id="KW-0799">Topoisomerase</keyword>
<dbReference type="PROSITE" id="PS52039">
    <property type="entry name" value="TOPO_IA_2"/>
    <property type="match status" value="1"/>
</dbReference>
<dbReference type="Pfam" id="PF01131">
    <property type="entry name" value="Topoisom_bac"/>
    <property type="match status" value="1"/>
</dbReference>
<evidence type="ECO:0000256" key="6">
    <source>
        <dbReference type="ARBA" id="ARBA00023235"/>
    </source>
</evidence>
<dbReference type="InterPro" id="IPR013497">
    <property type="entry name" value="Topo_IA_cen"/>
</dbReference>
<evidence type="ECO:0000313" key="10">
    <source>
        <dbReference type="EMBL" id="CAE0266428.1"/>
    </source>
</evidence>
<dbReference type="SUPFAM" id="SSF56712">
    <property type="entry name" value="Prokaryotic type I DNA topoisomerase"/>
    <property type="match status" value="1"/>
</dbReference>
<dbReference type="Gene3D" id="1.10.290.10">
    <property type="entry name" value="Topoisomerase I, domain 4"/>
    <property type="match status" value="1"/>
</dbReference>
<gene>
    <name evidence="10" type="ORF">PBIL07802_LOCUS28768</name>
</gene>
<dbReference type="PRINTS" id="PR00417">
    <property type="entry name" value="PRTPISMRASEI"/>
</dbReference>
<feature type="domain" description="Topo IA-type catalytic" evidence="9">
    <location>
        <begin position="161"/>
        <end position="597"/>
    </location>
</feature>
<dbReference type="InterPro" id="IPR000380">
    <property type="entry name" value="Topo_IA"/>
</dbReference>
<dbReference type="InterPro" id="IPR034144">
    <property type="entry name" value="TOPRIM_TopoIII"/>
</dbReference>
<dbReference type="InterPro" id="IPR023405">
    <property type="entry name" value="Topo_IA_core_domain"/>
</dbReference>
<protein>
    <recommendedName>
        <fullName evidence="3 7">DNA topoisomerase</fullName>
        <ecNumber evidence="3 7">5.6.2.1</ecNumber>
    </recommendedName>
</protein>
<comment type="catalytic activity">
    <reaction evidence="1 7">
        <text>ATP-independent breakage of single-stranded DNA, followed by passage and rejoining.</text>
        <dbReference type="EC" id="5.6.2.1"/>
    </reaction>
</comment>
<evidence type="ECO:0000259" key="8">
    <source>
        <dbReference type="PROSITE" id="PS50880"/>
    </source>
</evidence>
<dbReference type="Gene3D" id="2.70.20.10">
    <property type="entry name" value="Topoisomerase I, domain 3"/>
    <property type="match status" value="1"/>
</dbReference>
<dbReference type="FunFam" id="3.40.50.140:FF:000003">
    <property type="entry name" value="DNA topoisomerase"/>
    <property type="match status" value="1"/>
</dbReference>
<reference evidence="10" key="1">
    <citation type="submission" date="2021-01" db="EMBL/GenBank/DDBJ databases">
        <authorList>
            <person name="Corre E."/>
            <person name="Pelletier E."/>
            <person name="Niang G."/>
            <person name="Scheremetjew M."/>
            <person name="Finn R."/>
            <person name="Kale V."/>
            <person name="Holt S."/>
            <person name="Cochrane G."/>
            <person name="Meng A."/>
            <person name="Brown T."/>
            <person name="Cohen L."/>
        </authorList>
    </citation>
    <scope>NUCLEOTIDE SEQUENCE</scope>
    <source>
        <strain evidence="10">NIES-2562</strain>
    </source>
</reference>
<sequence>MTATVLMVAEKPSIAETIAKAFAGGGAHFRKGKVPVYEYEGNFKGQRALFRVTSVVGHVFSLDFAPQYRGWDKTDPKELFDAPTQKEEANPKAHIVAHLRGEAKGCSHLVLWLDCDREGENICFEVMQCLHFSRSQVLRAHFSSLVPEDLRRSMANLGVPNEDEALAVDARQEIDLKCGVAFTRFQTKFFQGRYGNLDARLISYGPCQTPTLGFTVERHDLIQSFKPEKFWKICPSLSVSDGRVLEPEWERGRVFDQAVATTFLQLLKGGKGAKAEVKSVSRKKESRVRPVPLNTVEMLKLASKQLGMGPHETMQVAERLYTSGYISYPRTETSKYPAGFDTRAVLQEQSRHGYWGDTVREVLASGVGKAKSSGVDAGDHPPITPTACVEEGTLTGSSWRLYDLVARHFIATLMPDASYTKTKVTFVIRPTVEGAGDLGGGEVFTIVGRSDFSPGFTSILPWMAVEMTPLPPNISEGQVFPVNDVALREGSTSPPDYLTESELIDKMEKHGIGTDASIPVHINNILERNYARLETGRKIVPTNLGVVLVHGYHKIDSELVLPKVRAHIEQQIGLVAAGKADYKDVVKHSLDGFESKFKYFVEKIERMNELFEATFSSLASSGKIISKCGDCRRYMRYINLRPQRLYCQACEKTYSVPQNGVVKGGSAELTCPLDGFELVIFSEGGTGKSFPLCPRCYNEPPFEGVPNNAMACIHCPMPKCKSSVHTNGEVQ</sequence>
<dbReference type="SMART" id="SM00493">
    <property type="entry name" value="TOPRIM"/>
    <property type="match status" value="1"/>
</dbReference>
<evidence type="ECO:0000256" key="3">
    <source>
        <dbReference type="ARBA" id="ARBA00012891"/>
    </source>
</evidence>
<dbReference type="Pfam" id="PF23546">
    <property type="entry name" value="Zn_ribbon_TOP3B"/>
    <property type="match status" value="1"/>
</dbReference>
<dbReference type="GO" id="GO:0003677">
    <property type="term" value="F:DNA binding"/>
    <property type="evidence" value="ECO:0007669"/>
    <property type="project" value="UniProtKB-KW"/>
</dbReference>
<proteinExistence type="inferred from homology"/>
<dbReference type="InterPro" id="IPR023406">
    <property type="entry name" value="Topo_IA_AS"/>
</dbReference>
<accession>A0A7S3GHI9</accession>
<evidence type="ECO:0000256" key="7">
    <source>
        <dbReference type="RuleBase" id="RU362092"/>
    </source>
</evidence>
<dbReference type="PROSITE" id="PS50880">
    <property type="entry name" value="TOPRIM"/>
    <property type="match status" value="1"/>
</dbReference>
<dbReference type="EMBL" id="HBIB01044113">
    <property type="protein sequence ID" value="CAE0266428.1"/>
    <property type="molecule type" value="Transcribed_RNA"/>
</dbReference>
<feature type="domain" description="Toprim" evidence="8">
    <location>
        <begin position="4"/>
        <end position="147"/>
    </location>
</feature>
<dbReference type="GO" id="GO:0003917">
    <property type="term" value="F:DNA topoisomerase type I (single strand cut, ATP-independent) activity"/>
    <property type="evidence" value="ECO:0007669"/>
    <property type="project" value="UniProtKB-EC"/>
</dbReference>
<dbReference type="InterPro" id="IPR013824">
    <property type="entry name" value="Topo_IA_cen_sub1"/>
</dbReference>
<evidence type="ECO:0000259" key="9">
    <source>
        <dbReference type="PROSITE" id="PS52039"/>
    </source>
</evidence>
<dbReference type="Gene3D" id="3.40.50.140">
    <property type="match status" value="1"/>
</dbReference>
<dbReference type="PANTHER" id="PTHR11390:SF20">
    <property type="entry name" value="DNA TOPOISOMERASE 3-BETA-1"/>
    <property type="match status" value="1"/>
</dbReference>
<keyword evidence="5 7" id="KW-0238">DNA-binding</keyword>
<dbReference type="SMART" id="SM00437">
    <property type="entry name" value="TOP1Ac"/>
    <property type="match status" value="1"/>
</dbReference>
<evidence type="ECO:0000256" key="1">
    <source>
        <dbReference type="ARBA" id="ARBA00000213"/>
    </source>
</evidence>
<dbReference type="InterPro" id="IPR013825">
    <property type="entry name" value="Topo_IA_cen_sub2"/>
</dbReference>
<dbReference type="EC" id="5.6.2.1" evidence="3 7"/>
<evidence type="ECO:0000256" key="5">
    <source>
        <dbReference type="ARBA" id="ARBA00023125"/>
    </source>
</evidence>
<comment type="function">
    <text evidence="7">Introduces a single-strand break via transesterification at a target site in duplex DNA. Releases the supercoiling and torsional tension of DNA introduced during the DNA replication and transcription by transiently cleaving and rejoining one strand of the DNA duplex. The scissile phosphodiester is attacked by the catalytic tyrosine of the enzyme, resulting in the formation of a DNA-(5'-phosphotyrosyl)-enzyme intermediate and the expulsion of a 3'-OH DNA strand.</text>
</comment>
<dbReference type="AlphaFoldDB" id="A0A7S3GHI9"/>
<name>A0A7S3GHI9_9EUKA</name>
<dbReference type="CDD" id="cd03362">
    <property type="entry name" value="TOPRIM_TopoIA_TopoIII"/>
    <property type="match status" value="1"/>
</dbReference>
<dbReference type="CDD" id="cd00186">
    <property type="entry name" value="TOP1Ac"/>
    <property type="match status" value="1"/>
</dbReference>
<keyword evidence="6 7" id="KW-0413">Isomerase</keyword>
<dbReference type="FunFam" id="1.10.290.10:FF:000001">
    <property type="entry name" value="DNA topoisomerase"/>
    <property type="match status" value="1"/>
</dbReference>
<dbReference type="GO" id="GO:0006310">
    <property type="term" value="P:DNA recombination"/>
    <property type="evidence" value="ECO:0007669"/>
    <property type="project" value="TreeGrafter"/>
</dbReference>
<organism evidence="10">
    <name type="scientific">Palpitomonas bilix</name>
    <dbReference type="NCBI Taxonomy" id="652834"/>
    <lineage>
        <taxon>Eukaryota</taxon>
        <taxon>Eukaryota incertae sedis</taxon>
    </lineage>
</organism>
<dbReference type="PANTHER" id="PTHR11390">
    <property type="entry name" value="PROKARYOTIC DNA TOPOISOMERASE"/>
    <property type="match status" value="1"/>
</dbReference>
<dbReference type="GO" id="GO:0006265">
    <property type="term" value="P:DNA topological change"/>
    <property type="evidence" value="ECO:0007669"/>
    <property type="project" value="InterPro"/>
</dbReference>
<dbReference type="Pfam" id="PF01751">
    <property type="entry name" value="Toprim"/>
    <property type="match status" value="1"/>
</dbReference>
<dbReference type="InterPro" id="IPR006171">
    <property type="entry name" value="TOPRIM_dom"/>
</dbReference>
<evidence type="ECO:0000256" key="2">
    <source>
        <dbReference type="ARBA" id="ARBA00009446"/>
    </source>
</evidence>
<dbReference type="GO" id="GO:0005634">
    <property type="term" value="C:nucleus"/>
    <property type="evidence" value="ECO:0007669"/>
    <property type="project" value="TreeGrafter"/>
</dbReference>
<dbReference type="InterPro" id="IPR056452">
    <property type="entry name" value="Zn_ribbon_TOP3B"/>
</dbReference>